<evidence type="ECO:0000313" key="2">
    <source>
        <dbReference type="Proteomes" id="UP000077407"/>
    </source>
</evidence>
<comment type="caution">
    <text evidence="1">The sequence shown here is derived from an EMBL/GenBank/DDBJ whole genome shotgun (WGS) entry which is preliminary data.</text>
</comment>
<evidence type="ECO:0000313" key="1">
    <source>
        <dbReference type="EMBL" id="OAA92378.1"/>
    </source>
</evidence>
<organism evidence="1 2">
    <name type="scientific">Clostridium ljungdahlii</name>
    <dbReference type="NCBI Taxonomy" id="1538"/>
    <lineage>
        <taxon>Bacteria</taxon>
        <taxon>Bacillati</taxon>
        <taxon>Bacillota</taxon>
        <taxon>Clostridia</taxon>
        <taxon>Eubacteriales</taxon>
        <taxon>Clostridiaceae</taxon>
        <taxon>Clostridium</taxon>
    </lineage>
</organism>
<dbReference type="Proteomes" id="UP000077407">
    <property type="component" value="Unassembled WGS sequence"/>
</dbReference>
<dbReference type="PATRIC" id="fig|1538.10.peg.567"/>
<accession>A0A166SJ34</accession>
<reference evidence="1 2" key="1">
    <citation type="journal article" date="2015" name="Biotechnol. Bioeng.">
        <title>Genome sequence and phenotypic characterization of Caulobacter segnis.</title>
        <authorList>
            <person name="Patel S."/>
            <person name="Fletcher B."/>
            <person name="Scott D.C."/>
            <person name="Ely B."/>
        </authorList>
    </citation>
    <scope>NUCLEOTIDE SEQUENCE [LARGE SCALE GENOMIC DNA]</scope>
    <source>
        <strain evidence="1 2">ERI-2</strain>
    </source>
</reference>
<gene>
    <name evidence="1" type="ORF">WY13_00087</name>
</gene>
<sequence>MIKIDNKALNYAQSKSLCFVVLIKNTEIDCDCGNIHNHVKTVKIRALFETEIIDKELYDIYKYTDIKVFILKDLKIAGDINIYQKVKMPFMKPIFGVKGITA</sequence>
<dbReference type="EMBL" id="LITT01000001">
    <property type="protein sequence ID" value="OAA92378.1"/>
    <property type="molecule type" value="Genomic_DNA"/>
</dbReference>
<dbReference type="AlphaFoldDB" id="A0A166SJ34"/>
<proteinExistence type="predicted"/>
<name>A0A166SJ34_9CLOT</name>
<dbReference type="OrthoDB" id="1910099at2"/>
<dbReference type="RefSeq" id="WP_063553751.1">
    <property type="nucleotide sequence ID" value="NZ_LITT01000001.1"/>
</dbReference>
<protein>
    <submittedName>
        <fullName evidence="1">Uncharacterized protein</fullName>
    </submittedName>
</protein>